<evidence type="ECO:0000256" key="5">
    <source>
        <dbReference type="SAM" id="Phobius"/>
    </source>
</evidence>
<feature type="transmembrane region" description="Helical" evidence="5">
    <location>
        <begin position="232"/>
        <end position="249"/>
    </location>
</feature>
<dbReference type="PANTHER" id="PTHR37422">
    <property type="entry name" value="TEICHURONIC ACID BIOSYNTHESIS PROTEIN TUAE"/>
    <property type="match status" value="1"/>
</dbReference>
<feature type="transmembrane region" description="Helical" evidence="5">
    <location>
        <begin position="261"/>
        <end position="279"/>
    </location>
</feature>
<dbReference type="InterPro" id="IPR051533">
    <property type="entry name" value="WaaL-like"/>
</dbReference>
<protein>
    <submittedName>
        <fullName evidence="7">O-Antigen ligase</fullName>
    </submittedName>
</protein>
<keyword evidence="2 5" id="KW-0812">Transmembrane</keyword>
<comment type="subcellular location">
    <subcellularLocation>
        <location evidence="1">Membrane</location>
        <topology evidence="1">Multi-pass membrane protein</topology>
    </subcellularLocation>
</comment>
<sequence>MKLDKAMNQINVIYKCVFIIAMLISAVPFLHEKYSQYIKILLPVGGVLLLYEVYKGWKSKSCPPVLRSKYVWCLCAFIASYGITILINRSGHFSENVKAWCHMIIILVLFFGVDMTRPRETVIKEIRCVYRTIIYSTFVCSLVCFWTFLIQLNVMYKIEGAEMHIGLYDNRLWGLYNPNTGATLNVISIILTLAALLEQNKIKKYKGKRVFLIFNLILQYLCLVLCGSRAPTFSLLMGVGIMVIVLLPKKLAKTGLITIGHYAKAAVVALVMIAVLLGVEGSVRNGLCYVPHVCYNLTETPRKVSTDLVESKLLPGTVKVHKAKNRNVSLTRKEKTEDREGGMLTGRTDLWNAGLQEFKKTPVFGIGRENVYDRCKSYITSKIWLASLDVGGLHNMYLTILVSSGIVGFLIFAVFVILTLKGICRYGFKQQGFTDNHLFLASVTILFSMAVMETMEARILYRVGIFYVLFFMIYGYTMYFVQAEDQEKSDENH</sequence>
<dbReference type="GO" id="GO:0016020">
    <property type="term" value="C:membrane"/>
    <property type="evidence" value="ECO:0007669"/>
    <property type="project" value="UniProtKB-SubCell"/>
</dbReference>
<evidence type="ECO:0000256" key="1">
    <source>
        <dbReference type="ARBA" id="ARBA00004141"/>
    </source>
</evidence>
<proteinExistence type="predicted"/>
<feature type="transmembrane region" description="Helical" evidence="5">
    <location>
        <begin position="209"/>
        <end position="226"/>
    </location>
</feature>
<evidence type="ECO:0000259" key="6">
    <source>
        <dbReference type="Pfam" id="PF04932"/>
    </source>
</evidence>
<evidence type="ECO:0000256" key="4">
    <source>
        <dbReference type="ARBA" id="ARBA00023136"/>
    </source>
</evidence>
<dbReference type="Proteomes" id="UP000184301">
    <property type="component" value="Unassembled WGS sequence"/>
</dbReference>
<evidence type="ECO:0000313" key="8">
    <source>
        <dbReference type="Proteomes" id="UP000184301"/>
    </source>
</evidence>
<dbReference type="Pfam" id="PF04932">
    <property type="entry name" value="Wzy_C"/>
    <property type="match status" value="1"/>
</dbReference>
<feature type="transmembrane region" description="Helical" evidence="5">
    <location>
        <begin position="97"/>
        <end position="113"/>
    </location>
</feature>
<feature type="transmembrane region" description="Helical" evidence="5">
    <location>
        <begin position="12"/>
        <end position="31"/>
    </location>
</feature>
<dbReference type="RefSeq" id="WP_073105368.1">
    <property type="nucleotide sequence ID" value="NZ_FQZY01000010.1"/>
</dbReference>
<dbReference type="OrthoDB" id="1903878at2"/>
<reference evidence="7 8" key="1">
    <citation type="submission" date="2016-11" db="EMBL/GenBank/DDBJ databases">
        <authorList>
            <person name="Jaros S."/>
            <person name="Januszkiewicz K."/>
            <person name="Wedrychowicz H."/>
        </authorList>
    </citation>
    <scope>NUCLEOTIDE SEQUENCE [LARGE SCALE GENOMIC DNA]</scope>
    <source>
        <strain evidence="7 8">DSM 15480</strain>
    </source>
</reference>
<organism evidence="7 8">
    <name type="scientific">Hespellia stercorisuis DSM 15480</name>
    <dbReference type="NCBI Taxonomy" id="1121950"/>
    <lineage>
        <taxon>Bacteria</taxon>
        <taxon>Bacillati</taxon>
        <taxon>Bacillota</taxon>
        <taxon>Clostridia</taxon>
        <taxon>Lachnospirales</taxon>
        <taxon>Lachnospiraceae</taxon>
        <taxon>Hespellia</taxon>
    </lineage>
</organism>
<keyword evidence="7" id="KW-0436">Ligase</keyword>
<dbReference type="GO" id="GO:0016874">
    <property type="term" value="F:ligase activity"/>
    <property type="evidence" value="ECO:0007669"/>
    <property type="project" value="UniProtKB-KW"/>
</dbReference>
<dbReference type="PANTHER" id="PTHR37422:SF13">
    <property type="entry name" value="LIPOPOLYSACCHARIDE BIOSYNTHESIS PROTEIN PA4999-RELATED"/>
    <property type="match status" value="1"/>
</dbReference>
<accession>A0A1M6JXH6</accession>
<name>A0A1M6JXH6_9FIRM</name>
<evidence type="ECO:0000313" key="7">
    <source>
        <dbReference type="EMBL" id="SHJ51415.1"/>
    </source>
</evidence>
<evidence type="ECO:0000256" key="3">
    <source>
        <dbReference type="ARBA" id="ARBA00022989"/>
    </source>
</evidence>
<feature type="transmembrane region" description="Helical" evidence="5">
    <location>
        <begin position="176"/>
        <end position="197"/>
    </location>
</feature>
<keyword evidence="4 5" id="KW-0472">Membrane</keyword>
<dbReference type="STRING" id="1121950.SAMN02745243_00766"/>
<dbReference type="EMBL" id="FQZY01000010">
    <property type="protein sequence ID" value="SHJ51415.1"/>
    <property type="molecule type" value="Genomic_DNA"/>
</dbReference>
<feature type="transmembrane region" description="Helical" evidence="5">
    <location>
        <begin position="70"/>
        <end position="91"/>
    </location>
</feature>
<keyword evidence="3 5" id="KW-1133">Transmembrane helix</keyword>
<evidence type="ECO:0000256" key="2">
    <source>
        <dbReference type="ARBA" id="ARBA00022692"/>
    </source>
</evidence>
<keyword evidence="8" id="KW-1185">Reference proteome</keyword>
<feature type="transmembrane region" description="Helical" evidence="5">
    <location>
        <begin position="396"/>
        <end position="420"/>
    </location>
</feature>
<feature type="transmembrane region" description="Helical" evidence="5">
    <location>
        <begin position="37"/>
        <end position="54"/>
    </location>
</feature>
<dbReference type="InterPro" id="IPR007016">
    <property type="entry name" value="O-antigen_ligase-rel_domated"/>
</dbReference>
<feature type="transmembrane region" description="Helical" evidence="5">
    <location>
        <begin position="133"/>
        <end position="156"/>
    </location>
</feature>
<feature type="domain" description="O-antigen ligase-related" evidence="6">
    <location>
        <begin position="216"/>
        <end position="413"/>
    </location>
</feature>
<feature type="transmembrane region" description="Helical" evidence="5">
    <location>
        <begin position="459"/>
        <end position="481"/>
    </location>
</feature>
<dbReference type="AlphaFoldDB" id="A0A1M6JXH6"/>
<gene>
    <name evidence="7" type="ORF">SAMN02745243_00766</name>
</gene>